<proteinExistence type="inferred from homology"/>
<gene>
    <name evidence="4" type="ORF">HED35_10685</name>
</gene>
<dbReference type="Gene3D" id="3.20.20.70">
    <property type="entry name" value="Aldolase class I"/>
    <property type="match status" value="1"/>
</dbReference>
<feature type="domain" description="Pyruvate carboxyltransferase" evidence="3">
    <location>
        <begin position="30"/>
        <end position="283"/>
    </location>
</feature>
<dbReference type="RefSeq" id="WP_167807740.1">
    <property type="nucleotide sequence ID" value="NZ_JAAVMB010000012.1"/>
</dbReference>
<dbReference type="InterPro" id="IPR013785">
    <property type="entry name" value="Aldolase_TIM"/>
</dbReference>
<dbReference type="EMBL" id="JAAVMB010000012">
    <property type="protein sequence ID" value="NKC68555.1"/>
    <property type="molecule type" value="Genomic_DNA"/>
</dbReference>
<reference evidence="4 5" key="1">
    <citation type="submission" date="2020-03" db="EMBL/GenBank/DDBJ databases">
        <title>Bacterial samples isolated from urine from healthy bovine heifers (Gyr breed).</title>
        <authorList>
            <person name="Giannattasio-Ferraz S."/>
            <person name="Maskeri L."/>
            <person name="Penido A."/>
            <person name="Barbosa-Stancioli E.F."/>
            <person name="Putonti C."/>
        </authorList>
    </citation>
    <scope>NUCLEOTIDE SEQUENCE [LARGE SCALE GENOMIC DNA]</scope>
    <source>
        <strain evidence="4 5">UFMG-H7</strain>
    </source>
</reference>
<evidence type="ECO:0000256" key="2">
    <source>
        <dbReference type="RuleBase" id="RU003523"/>
    </source>
</evidence>
<dbReference type="SUPFAM" id="SSF51569">
    <property type="entry name" value="Aldolase"/>
    <property type="match status" value="1"/>
</dbReference>
<dbReference type="PROSITE" id="PS00815">
    <property type="entry name" value="AIPM_HOMOCIT_SYNTH_1"/>
    <property type="match status" value="1"/>
</dbReference>
<keyword evidence="1 2" id="KW-0808">Transferase</keyword>
<evidence type="ECO:0000256" key="1">
    <source>
        <dbReference type="ARBA" id="ARBA00022679"/>
    </source>
</evidence>
<evidence type="ECO:0000259" key="3">
    <source>
        <dbReference type="PROSITE" id="PS50991"/>
    </source>
</evidence>
<comment type="similarity">
    <text evidence="2">Belongs to the alpha-IPM synthase/homocitrate synthase family.</text>
</comment>
<accession>A0A7X6DA26</accession>
<evidence type="ECO:0000313" key="4">
    <source>
        <dbReference type="EMBL" id="NKC68555.1"/>
    </source>
</evidence>
<dbReference type="GO" id="GO:0019752">
    <property type="term" value="P:carboxylic acid metabolic process"/>
    <property type="evidence" value="ECO:0007669"/>
    <property type="project" value="InterPro"/>
</dbReference>
<dbReference type="AlphaFoldDB" id="A0A7X6DA26"/>
<dbReference type="PANTHER" id="PTHR42880:SF1">
    <property type="entry name" value="ISOPROPYLMALATE_HOMOCITRATE_CITRAMALATE SYNTHASE FAMILY PROTEIN"/>
    <property type="match status" value="1"/>
</dbReference>
<comment type="caution">
    <text evidence="4">The sequence shown here is derived from an EMBL/GenBank/DDBJ whole genome shotgun (WGS) entry which is preliminary data.</text>
</comment>
<organism evidence="4 5">
    <name type="scientific">Vagococcus fluvialis</name>
    <dbReference type="NCBI Taxonomy" id="2738"/>
    <lineage>
        <taxon>Bacteria</taxon>
        <taxon>Bacillati</taxon>
        <taxon>Bacillota</taxon>
        <taxon>Bacilli</taxon>
        <taxon>Lactobacillales</taxon>
        <taxon>Enterococcaceae</taxon>
        <taxon>Vagococcus</taxon>
    </lineage>
</organism>
<protein>
    <submittedName>
        <fullName evidence="4">Pyruvate carboxyltransferase</fullName>
    </submittedName>
</protein>
<dbReference type="GO" id="GO:0046912">
    <property type="term" value="F:acyltransferase activity, acyl groups converted into alkyl on transfer"/>
    <property type="evidence" value="ECO:0007669"/>
    <property type="project" value="InterPro"/>
</dbReference>
<dbReference type="PROSITE" id="PS50991">
    <property type="entry name" value="PYR_CT"/>
    <property type="match status" value="1"/>
</dbReference>
<name>A0A7X6DA26_9ENTE</name>
<dbReference type="InterPro" id="IPR002034">
    <property type="entry name" value="AIPM/Hcit_synth_CS"/>
</dbReference>
<evidence type="ECO:0000313" key="5">
    <source>
        <dbReference type="Proteomes" id="UP000521358"/>
    </source>
</evidence>
<dbReference type="Proteomes" id="UP000521358">
    <property type="component" value="Unassembled WGS sequence"/>
</dbReference>
<sequence length="404" mass="44396">MGFREEGKWWVAPANYREEVLKELNFVDNIKILDTTLRDGEQQPGVIFNKEDKIALAKQIDSLGVHKMELGTPAASKEDEEAIREICKLGLNAQTFAFVRNIVSDVELAKDCGVDGVLAEVPGSDHLIKGGMGWTVEKAIAAAAKATARAHELGLYVTFFPADGSRADLDFLLNTLQGILDQGGHMDSIVLVDTFGVLSPDGAKFMIKTLKEKFNCPIEAHFHEDFGMSVATTIAALSAGAEVAHVTVNGIGERVGNCPIEPLALSLEALYGIDTGIDLKKLLPVSREVAIRSNFPTPPTKAVIGTRIFGWETGMPSGLWKNAREIDPLIMLPYHWDLTGQEAPKIYMGKKSGNANIQMWLEDLGMTLAEEHHAELLDKIKNYSISVKRDITEEEFKKFVSEFN</sequence>
<dbReference type="InterPro" id="IPR000891">
    <property type="entry name" value="PYR_CT"/>
</dbReference>
<dbReference type="PANTHER" id="PTHR42880">
    <property type="entry name" value="HOMOCITRATE SYNTHASE"/>
    <property type="match status" value="1"/>
</dbReference>
<keyword evidence="4" id="KW-0670">Pyruvate</keyword>
<dbReference type="Pfam" id="PF00682">
    <property type="entry name" value="HMGL-like"/>
    <property type="match status" value="1"/>
</dbReference>